<organism evidence="2 3">
    <name type="scientific">Cordyceps fumosorosea (strain ARSEF 2679)</name>
    <name type="common">Isaria fumosorosea</name>
    <dbReference type="NCBI Taxonomy" id="1081104"/>
    <lineage>
        <taxon>Eukaryota</taxon>
        <taxon>Fungi</taxon>
        <taxon>Dikarya</taxon>
        <taxon>Ascomycota</taxon>
        <taxon>Pezizomycotina</taxon>
        <taxon>Sordariomycetes</taxon>
        <taxon>Hypocreomycetidae</taxon>
        <taxon>Hypocreales</taxon>
        <taxon>Cordycipitaceae</taxon>
        <taxon>Cordyceps</taxon>
    </lineage>
</organism>
<dbReference type="EMBL" id="AZHB01000001">
    <property type="protein sequence ID" value="OAA73787.1"/>
    <property type="molecule type" value="Genomic_DNA"/>
</dbReference>
<protein>
    <submittedName>
        <fullName evidence="2">Uncharacterized protein</fullName>
    </submittedName>
</protein>
<accession>A0A168EGS2</accession>
<keyword evidence="3" id="KW-1185">Reference proteome</keyword>
<feature type="region of interest" description="Disordered" evidence="1">
    <location>
        <begin position="292"/>
        <end position="331"/>
    </location>
</feature>
<feature type="compositionally biased region" description="Polar residues" evidence="1">
    <location>
        <begin position="85"/>
        <end position="101"/>
    </location>
</feature>
<dbReference type="OrthoDB" id="5210591at2759"/>
<sequence>MEVETIETALKRVIRSAIPGTHVLSLQVTAAPGLHRIYRATTQAGAVLQCSLPPSPNRRLLRCECGSVRSEAATLQWLSQLCNNGQHPEGESSSPHKSAANTAADFEEDKKEARNYIRAGAVAEYLPRLLDHGVMVAGAAAVAPMHRLQYNIMAPRPGRVLSTLSTPLTPAERRSVDFQVGQMLRGLSLLRSPTSRFGHAEGMMPPVPQRSSSEQRGASVQASRETFARWSDAFASMLHEAIQDAQVNQITAAYDSIRRLLRRFAPVLDGVVEPRLVLVDAGLDKNVLVAMQKAEDGDPDDGDEKDSSVEDEEMEVDGSNNSGGSSSSSSNTAAALKVTGLREWVKPVFGDPLLSITLCREPSEALVRGLCTPLADTLDDDTDEAYQGLAQDEGDCPRRVQVRMHLYRIYHALNAISAEYVHRDEGSDPRELRARKVLVEAVRALETVEEEADESAASKRRRRYLQDASSKRQRTLSP</sequence>
<feature type="compositionally biased region" description="Acidic residues" evidence="1">
    <location>
        <begin position="297"/>
        <end position="316"/>
    </location>
</feature>
<feature type="region of interest" description="Disordered" evidence="1">
    <location>
        <begin position="85"/>
        <end position="107"/>
    </location>
</feature>
<dbReference type="GeneID" id="30016980"/>
<dbReference type="RefSeq" id="XP_018708745.1">
    <property type="nucleotide sequence ID" value="XM_018844295.1"/>
</dbReference>
<gene>
    <name evidence="2" type="ORF">ISF_00688</name>
</gene>
<evidence type="ECO:0000313" key="2">
    <source>
        <dbReference type="EMBL" id="OAA73787.1"/>
    </source>
</evidence>
<dbReference type="Proteomes" id="UP000076744">
    <property type="component" value="Unassembled WGS sequence"/>
</dbReference>
<evidence type="ECO:0000313" key="3">
    <source>
        <dbReference type="Proteomes" id="UP000076744"/>
    </source>
</evidence>
<name>A0A168EGS2_CORFA</name>
<feature type="compositionally biased region" description="Low complexity" evidence="1">
    <location>
        <begin position="317"/>
        <end position="331"/>
    </location>
</feature>
<dbReference type="AlphaFoldDB" id="A0A168EGS2"/>
<feature type="region of interest" description="Disordered" evidence="1">
    <location>
        <begin position="449"/>
        <end position="478"/>
    </location>
</feature>
<reference evidence="2 3" key="1">
    <citation type="journal article" date="2016" name="Genome Biol. Evol.">
        <title>Divergent and convergent evolution of fungal pathogenicity.</title>
        <authorList>
            <person name="Shang Y."/>
            <person name="Xiao G."/>
            <person name="Zheng P."/>
            <person name="Cen K."/>
            <person name="Zhan S."/>
            <person name="Wang C."/>
        </authorList>
    </citation>
    <scope>NUCLEOTIDE SEQUENCE [LARGE SCALE GENOMIC DNA]</scope>
    <source>
        <strain evidence="2 3">ARSEF 2679</strain>
    </source>
</reference>
<comment type="caution">
    <text evidence="2">The sequence shown here is derived from an EMBL/GenBank/DDBJ whole genome shotgun (WGS) entry which is preliminary data.</text>
</comment>
<evidence type="ECO:0000256" key="1">
    <source>
        <dbReference type="SAM" id="MobiDB-lite"/>
    </source>
</evidence>
<proteinExistence type="predicted"/>